<evidence type="ECO:0000259" key="3">
    <source>
        <dbReference type="PROSITE" id="PS51549"/>
    </source>
</evidence>
<evidence type="ECO:0000313" key="4">
    <source>
        <dbReference type="EMBL" id="MFD0863573.1"/>
    </source>
</evidence>
<accession>A0ABW3D0U0</accession>
<gene>
    <name evidence="4" type="ORF">ACFQ1M_15255</name>
</gene>
<evidence type="ECO:0000256" key="2">
    <source>
        <dbReference type="SAM" id="SignalP"/>
    </source>
</evidence>
<keyword evidence="1 2" id="KW-0732">Signal</keyword>
<dbReference type="PROSITE" id="PS51549">
    <property type="entry name" value="DM13"/>
    <property type="match status" value="1"/>
</dbReference>
<dbReference type="EMBL" id="JBHTJH010000017">
    <property type="protein sequence ID" value="MFD0863573.1"/>
    <property type="molecule type" value="Genomic_DNA"/>
</dbReference>
<feature type="domain" description="DM13" evidence="3">
    <location>
        <begin position="26"/>
        <end position="142"/>
    </location>
</feature>
<keyword evidence="5" id="KW-1185">Reference proteome</keyword>
<feature type="signal peptide" evidence="2">
    <location>
        <begin position="1"/>
        <end position="20"/>
    </location>
</feature>
<evidence type="ECO:0000256" key="1">
    <source>
        <dbReference type="ARBA" id="ARBA00022729"/>
    </source>
</evidence>
<dbReference type="NCBIfam" id="TIGR04183">
    <property type="entry name" value="Por_Secre_tail"/>
    <property type="match status" value="1"/>
</dbReference>
<dbReference type="InterPro" id="IPR026444">
    <property type="entry name" value="Secre_tail"/>
</dbReference>
<feature type="chain" id="PRO_5045379014" evidence="2">
    <location>
        <begin position="21"/>
        <end position="237"/>
    </location>
</feature>
<evidence type="ECO:0000313" key="5">
    <source>
        <dbReference type="Proteomes" id="UP001596978"/>
    </source>
</evidence>
<protein>
    <submittedName>
        <fullName evidence="4">DM13 domain-containing protein</fullName>
    </submittedName>
</protein>
<comment type="caution">
    <text evidence="4">The sequence shown here is derived from an EMBL/GenBank/DDBJ whole genome shotgun (WGS) entry which is preliminary data.</text>
</comment>
<proteinExistence type="predicted"/>
<dbReference type="Proteomes" id="UP001596978">
    <property type="component" value="Unassembled WGS sequence"/>
</dbReference>
<organism evidence="4 5">
    <name type="scientific">Sungkyunkwania multivorans</name>
    <dbReference type="NCBI Taxonomy" id="1173618"/>
    <lineage>
        <taxon>Bacteria</taxon>
        <taxon>Pseudomonadati</taxon>
        <taxon>Bacteroidota</taxon>
        <taxon>Flavobacteriia</taxon>
        <taxon>Flavobacteriales</taxon>
        <taxon>Flavobacteriaceae</taxon>
        <taxon>Sungkyunkwania</taxon>
    </lineage>
</organism>
<reference evidence="5" key="1">
    <citation type="journal article" date="2019" name="Int. J. Syst. Evol. Microbiol.">
        <title>The Global Catalogue of Microorganisms (GCM) 10K type strain sequencing project: providing services to taxonomists for standard genome sequencing and annotation.</title>
        <authorList>
            <consortium name="The Broad Institute Genomics Platform"/>
            <consortium name="The Broad Institute Genome Sequencing Center for Infectious Disease"/>
            <person name="Wu L."/>
            <person name="Ma J."/>
        </authorList>
    </citation>
    <scope>NUCLEOTIDE SEQUENCE [LARGE SCALE GENOMIC DNA]</scope>
    <source>
        <strain evidence="5">CCUG 62952</strain>
    </source>
</reference>
<dbReference type="Pfam" id="PF10517">
    <property type="entry name" value="DM13"/>
    <property type="match status" value="1"/>
</dbReference>
<name>A0ABW3D0U0_9FLAO</name>
<dbReference type="Pfam" id="PF18962">
    <property type="entry name" value="Por_Secre_tail"/>
    <property type="match status" value="1"/>
</dbReference>
<dbReference type="InterPro" id="IPR019545">
    <property type="entry name" value="DM13_domain"/>
</dbReference>
<dbReference type="RefSeq" id="WP_386409733.1">
    <property type="nucleotide sequence ID" value="NZ_JBHTJH010000017.1"/>
</dbReference>
<sequence length="237" mass="25680">MKKTLLLLVLAVFTVPVTSAQQCRVGTFVAGDFPGTYPCSGDADLIFNDNGKEVNFTNFSTIQGITLEVFLSTDDRVDNAGGSHIKISTQQLQDDNGGTDMGDAITNDQAFIVPAGVDINDYQYVIIQCTSANVLWGRVQLGTVSSTCDPGILSVVENDLPEVSIFNDLDTDKAIIKNDLNLPLAISMYNISGQELGNKQQSNENSITLDLSSLSAGLYFMNVESQGRRQIKKLLKK</sequence>